<gene>
    <name evidence="2" type="ORF">ACHAWO_004530</name>
</gene>
<feature type="region of interest" description="Disordered" evidence="1">
    <location>
        <begin position="130"/>
        <end position="157"/>
    </location>
</feature>
<reference evidence="2 3" key="1">
    <citation type="submission" date="2024-10" db="EMBL/GenBank/DDBJ databases">
        <title>Updated reference genomes for cyclostephanoid diatoms.</title>
        <authorList>
            <person name="Roberts W.R."/>
            <person name="Alverson A.J."/>
        </authorList>
    </citation>
    <scope>NUCLEOTIDE SEQUENCE [LARGE SCALE GENOMIC DNA]</scope>
    <source>
        <strain evidence="2 3">AJA010-31</strain>
    </source>
</reference>
<evidence type="ECO:0008006" key="4">
    <source>
        <dbReference type="Google" id="ProtNLM"/>
    </source>
</evidence>
<comment type="caution">
    <text evidence="2">The sequence shown here is derived from an EMBL/GenBank/DDBJ whole genome shotgun (WGS) entry which is preliminary data.</text>
</comment>
<evidence type="ECO:0000313" key="3">
    <source>
        <dbReference type="Proteomes" id="UP001530400"/>
    </source>
</evidence>
<evidence type="ECO:0000256" key="1">
    <source>
        <dbReference type="SAM" id="MobiDB-lite"/>
    </source>
</evidence>
<name>A0ABD3NDC2_9STRA</name>
<organism evidence="2 3">
    <name type="scientific">Cyclotella atomus</name>
    <dbReference type="NCBI Taxonomy" id="382360"/>
    <lineage>
        <taxon>Eukaryota</taxon>
        <taxon>Sar</taxon>
        <taxon>Stramenopiles</taxon>
        <taxon>Ochrophyta</taxon>
        <taxon>Bacillariophyta</taxon>
        <taxon>Coscinodiscophyceae</taxon>
        <taxon>Thalassiosirophycidae</taxon>
        <taxon>Stephanodiscales</taxon>
        <taxon>Stephanodiscaceae</taxon>
        <taxon>Cyclotella</taxon>
    </lineage>
</organism>
<dbReference type="Pfam" id="PF12251">
    <property type="entry name" value="SNAPC3"/>
    <property type="match status" value="1"/>
</dbReference>
<dbReference type="Proteomes" id="UP001530400">
    <property type="component" value="Unassembled WGS sequence"/>
</dbReference>
<keyword evidence="3" id="KW-1185">Reference proteome</keyword>
<dbReference type="EMBL" id="JALLPJ020001215">
    <property type="protein sequence ID" value="KAL3773922.1"/>
    <property type="molecule type" value="Genomic_DNA"/>
</dbReference>
<dbReference type="InterPro" id="IPR022042">
    <property type="entry name" value="snRNA-activating_su3"/>
</dbReference>
<evidence type="ECO:0000313" key="2">
    <source>
        <dbReference type="EMBL" id="KAL3773922.1"/>
    </source>
</evidence>
<proteinExistence type="predicted"/>
<dbReference type="AlphaFoldDB" id="A0ABD3NDC2"/>
<sequence length="702" mass="78561">MTDKPQRAPNENNDIHSRTVQFIPVAVSLTQPTNGKGRTICKVIGCPKVDYRGTNGYCKQHFGVFFPSPLSDHPLGANDGVDWTCVCGENVSATKKRCWNCSKWRKGAKRKNDTSKSLCASDEASIRIPKLPPITGISAHPEASDQTTNKRKRSPLPNLKAHITLHATPTIDADIAKSRTPKECGQRWNALFEISDQLRTQNSTQHNSNGEVDPFDCSDLIVPPTTEILEQEADKAIQRWEDLDSRIVFEEDVAGLCDEISTSADNYEIVDGTIVGDGRRQRLMPPNFDYKCASMPHDTLGIHLNDDDGHQQQYYRPRVVSLLDPIQTLDHETELWHIFKSMPTTSDIERKYGILQDGQSDESSHALQHTLQVKHEVKTLVRKHTRMDAHSLGRLRLKDNHSLPPSLALQSSGKDGVRSHINTTIRFEVLRYSENMKRGAGRDCNRLDVELSGSQHKLLDLHRVLVESAYTAEGQSHTLGNSSLVAGVFFIENNFYTHGDNGEHVWRDILQWLDNSHLDESEAEFSNSGDRSDRRKHLCISSNNSSTPMSDVHLENLPLRLGIRYVHIITDQSSLRPNKISLRNESALFVTSIQTHKSNRTLTHPILHDKWTPLKPPGSCSACNSATATVVTMNDELASTESQGAQLCGACFRDLHYKVVSTEMCELRTGSVHQSFKVLPIDTFNETVLKSEVDSISDGAIF</sequence>
<protein>
    <recommendedName>
        <fullName evidence="4">GATA-type domain-containing protein</fullName>
    </recommendedName>
</protein>
<accession>A0ABD3NDC2</accession>